<dbReference type="SUPFAM" id="SSF54593">
    <property type="entry name" value="Glyoxalase/Bleomycin resistance protein/Dihydroxybiphenyl dioxygenase"/>
    <property type="match status" value="1"/>
</dbReference>
<gene>
    <name evidence="2" type="ORF">GCM10011611_55900</name>
</gene>
<feature type="domain" description="Glyoxalase-like" evidence="1">
    <location>
        <begin position="7"/>
        <end position="188"/>
    </location>
</feature>
<reference evidence="2" key="1">
    <citation type="journal article" date="2014" name="Int. J. Syst. Evol. Microbiol.">
        <title>Complete genome sequence of Corynebacterium casei LMG S-19264T (=DSM 44701T), isolated from a smear-ripened cheese.</title>
        <authorList>
            <consortium name="US DOE Joint Genome Institute (JGI-PGF)"/>
            <person name="Walter F."/>
            <person name="Albersmeier A."/>
            <person name="Kalinowski J."/>
            <person name="Ruckert C."/>
        </authorList>
    </citation>
    <scope>NUCLEOTIDE SEQUENCE</scope>
    <source>
        <strain evidence="2">CGMCC 1.15725</strain>
    </source>
</reference>
<evidence type="ECO:0000313" key="3">
    <source>
        <dbReference type="Proteomes" id="UP000646365"/>
    </source>
</evidence>
<evidence type="ECO:0000313" key="2">
    <source>
        <dbReference type="EMBL" id="GGF42290.1"/>
    </source>
</evidence>
<dbReference type="AlphaFoldDB" id="A0A8J2YZD8"/>
<sequence>MAGFLGIDHALIVVRDIDLVRDRYATLGFTMTPVGRHPWGTSTSLAMFDQCLLEIMSIYDESLLDEKPVGDFRFGRTIYKHLREREGISLLALHSEDAAGDVEIVQRRGIVSQGTIAFGRDVVLPDGRPDRTATTLKILYDPALPRLSNFICQQHRPELIYVPQWLSHPNGANGISRVTILARPEHQEKVRTRLSGLYGAEAIFDHPGGFGARTGNGVFVVADRAAVEKIYGALPVSLRDAAEPCCIAIHVTVSSVARVIPFLDAAEAEYRRDGNEISLVDAEAYGNVFLAFSERP</sequence>
<dbReference type="PANTHER" id="PTHR40265">
    <property type="entry name" value="BLL2707 PROTEIN"/>
    <property type="match status" value="1"/>
</dbReference>
<reference evidence="2" key="2">
    <citation type="submission" date="2020-09" db="EMBL/GenBank/DDBJ databases">
        <authorList>
            <person name="Sun Q."/>
            <person name="Zhou Y."/>
        </authorList>
    </citation>
    <scope>NUCLEOTIDE SEQUENCE</scope>
    <source>
        <strain evidence="2">CGMCC 1.15725</strain>
    </source>
</reference>
<accession>A0A8J2YZD8</accession>
<dbReference type="Proteomes" id="UP000646365">
    <property type="component" value="Unassembled WGS sequence"/>
</dbReference>
<dbReference type="EMBL" id="BMJQ01000018">
    <property type="protein sequence ID" value="GGF42290.1"/>
    <property type="molecule type" value="Genomic_DNA"/>
</dbReference>
<dbReference type="Gene3D" id="3.10.180.10">
    <property type="entry name" value="2,3-Dihydroxybiphenyl 1,2-Dioxygenase, domain 1"/>
    <property type="match status" value="1"/>
</dbReference>
<name>A0A8J2YZD8_9PROT</name>
<dbReference type="PANTHER" id="PTHR40265:SF1">
    <property type="entry name" value="GLYOXALASE-LIKE DOMAIN-CONTAINING PROTEIN"/>
    <property type="match status" value="1"/>
</dbReference>
<dbReference type="RefSeq" id="WP_189051459.1">
    <property type="nucleotide sequence ID" value="NZ_BMJQ01000018.1"/>
</dbReference>
<dbReference type="Pfam" id="PF13468">
    <property type="entry name" value="Glyoxalase_3"/>
    <property type="match status" value="1"/>
</dbReference>
<evidence type="ECO:0000259" key="1">
    <source>
        <dbReference type="Pfam" id="PF13468"/>
    </source>
</evidence>
<dbReference type="InterPro" id="IPR025870">
    <property type="entry name" value="Glyoxalase-like_dom"/>
</dbReference>
<proteinExistence type="predicted"/>
<dbReference type="InterPro" id="IPR029068">
    <property type="entry name" value="Glyas_Bleomycin-R_OHBP_Dase"/>
</dbReference>
<comment type="caution">
    <text evidence="2">The sequence shown here is derived from an EMBL/GenBank/DDBJ whole genome shotgun (WGS) entry which is preliminary data.</text>
</comment>
<organism evidence="2 3">
    <name type="scientific">Aliidongia dinghuensis</name>
    <dbReference type="NCBI Taxonomy" id="1867774"/>
    <lineage>
        <taxon>Bacteria</taxon>
        <taxon>Pseudomonadati</taxon>
        <taxon>Pseudomonadota</taxon>
        <taxon>Alphaproteobacteria</taxon>
        <taxon>Rhodospirillales</taxon>
        <taxon>Dongiaceae</taxon>
        <taxon>Aliidongia</taxon>
    </lineage>
</organism>
<protein>
    <recommendedName>
        <fullName evidence="1">Glyoxalase-like domain-containing protein</fullName>
    </recommendedName>
</protein>
<keyword evidence="3" id="KW-1185">Reference proteome</keyword>